<feature type="transmembrane region" description="Helical" evidence="2">
    <location>
        <begin position="35"/>
        <end position="62"/>
    </location>
</feature>
<dbReference type="Pfam" id="PF03125">
    <property type="entry name" value="Sre"/>
    <property type="match status" value="1"/>
</dbReference>
<name>A0AAV5TSI8_9BILA</name>
<evidence type="ECO:0000313" key="4">
    <source>
        <dbReference type="Proteomes" id="UP001432027"/>
    </source>
</evidence>
<gene>
    <name evidence="3" type="ORF">PENTCL1PPCAC_19129</name>
</gene>
<protein>
    <recommendedName>
        <fullName evidence="5">G protein-coupled receptor</fullName>
    </recommendedName>
</protein>
<reference evidence="3" key="1">
    <citation type="submission" date="2023-10" db="EMBL/GenBank/DDBJ databases">
        <title>Genome assembly of Pristionchus species.</title>
        <authorList>
            <person name="Yoshida K."/>
            <person name="Sommer R.J."/>
        </authorList>
    </citation>
    <scope>NUCLEOTIDE SEQUENCE</scope>
    <source>
        <strain evidence="3">RS0144</strain>
    </source>
</reference>
<dbReference type="GO" id="GO:0007606">
    <property type="term" value="P:sensory perception of chemical stimulus"/>
    <property type="evidence" value="ECO:0007669"/>
    <property type="project" value="InterPro"/>
</dbReference>
<dbReference type="Proteomes" id="UP001432027">
    <property type="component" value="Unassembled WGS sequence"/>
</dbReference>
<keyword evidence="2" id="KW-1133">Transmembrane helix</keyword>
<evidence type="ECO:0000313" key="3">
    <source>
        <dbReference type="EMBL" id="GMS96954.1"/>
    </source>
</evidence>
<sequence>MRGMFHNCDPHYNNSDCRITATFSNASHIQSGLLYAIYLAITILELLGIIVMAVITTIAVVDISRGYIGTGARVLLMLWQFGWISDRGSIIVLIILSQLRFYWIFLSAYMFAAFVIERVFATLYIADYEAQKRPWISAVLFAGIFVICHAEAAFLIFGSAFGNAVHIATAAVAAAVVSATISGMAGAVLFRINSNRLKRLVDTCDDYTLGIKYQLLENERAFKLLLLVTSFASIIVIIACVFLFLDITYVDSDSSFSSMMGACFDAIVTFGCLIVLCIVVFFEKEWRIVVVSRLGLNRWVSISRVPSITKLHPDEEVSMHFAVLEKCWNRSVT</sequence>
<dbReference type="GO" id="GO:0016020">
    <property type="term" value="C:membrane"/>
    <property type="evidence" value="ECO:0007669"/>
    <property type="project" value="InterPro"/>
</dbReference>
<feature type="transmembrane region" description="Helical" evidence="2">
    <location>
        <begin position="224"/>
        <end position="245"/>
    </location>
</feature>
<feature type="transmembrane region" description="Helical" evidence="2">
    <location>
        <begin position="102"/>
        <end position="126"/>
    </location>
</feature>
<evidence type="ECO:0000256" key="1">
    <source>
        <dbReference type="ARBA" id="ARBA00006803"/>
    </source>
</evidence>
<dbReference type="InterPro" id="IPR004151">
    <property type="entry name" value="7TM_GPCR_serpentine_rcpt_Sre"/>
</dbReference>
<dbReference type="PANTHER" id="PTHR23128:SF132">
    <property type="entry name" value="SERPENTINE RECEPTOR, CLASS E (EPSILON)-RELATED"/>
    <property type="match status" value="1"/>
</dbReference>
<evidence type="ECO:0000256" key="2">
    <source>
        <dbReference type="SAM" id="Phobius"/>
    </source>
</evidence>
<dbReference type="AlphaFoldDB" id="A0AAV5TSI8"/>
<feature type="non-terminal residue" evidence="3">
    <location>
        <position position="333"/>
    </location>
</feature>
<feature type="transmembrane region" description="Helical" evidence="2">
    <location>
        <begin position="257"/>
        <end position="282"/>
    </location>
</feature>
<feature type="transmembrane region" description="Helical" evidence="2">
    <location>
        <begin position="138"/>
        <end position="161"/>
    </location>
</feature>
<comment type="similarity">
    <text evidence="1">Belongs to the nematode receptor-like protein sre family.</text>
</comment>
<dbReference type="EMBL" id="BTSX01000004">
    <property type="protein sequence ID" value="GMS96954.1"/>
    <property type="molecule type" value="Genomic_DNA"/>
</dbReference>
<evidence type="ECO:0008006" key="5">
    <source>
        <dbReference type="Google" id="ProtNLM"/>
    </source>
</evidence>
<accession>A0AAV5TSI8</accession>
<feature type="transmembrane region" description="Helical" evidence="2">
    <location>
        <begin position="167"/>
        <end position="190"/>
    </location>
</feature>
<keyword evidence="4" id="KW-1185">Reference proteome</keyword>
<feature type="transmembrane region" description="Helical" evidence="2">
    <location>
        <begin position="74"/>
        <end position="96"/>
    </location>
</feature>
<proteinExistence type="inferred from homology"/>
<keyword evidence="2" id="KW-0812">Transmembrane</keyword>
<comment type="caution">
    <text evidence="3">The sequence shown here is derived from an EMBL/GenBank/DDBJ whole genome shotgun (WGS) entry which is preliminary data.</text>
</comment>
<dbReference type="PANTHER" id="PTHR23128">
    <property type="entry name" value="SERPENTINE RECEPTOR, CLASS E (EPSILON)-RELATED"/>
    <property type="match status" value="1"/>
</dbReference>
<organism evidence="3 4">
    <name type="scientific">Pristionchus entomophagus</name>
    <dbReference type="NCBI Taxonomy" id="358040"/>
    <lineage>
        <taxon>Eukaryota</taxon>
        <taxon>Metazoa</taxon>
        <taxon>Ecdysozoa</taxon>
        <taxon>Nematoda</taxon>
        <taxon>Chromadorea</taxon>
        <taxon>Rhabditida</taxon>
        <taxon>Rhabditina</taxon>
        <taxon>Diplogasteromorpha</taxon>
        <taxon>Diplogasteroidea</taxon>
        <taxon>Neodiplogasteridae</taxon>
        <taxon>Pristionchus</taxon>
    </lineage>
</organism>
<keyword evidence="2" id="KW-0472">Membrane</keyword>